<dbReference type="OrthoDB" id="2067at2759"/>
<dbReference type="AlphaFoldDB" id="A0A8H8A260"/>
<gene>
    <name evidence="12" type="ORF">BJ554DRAFT_5790</name>
</gene>
<dbReference type="Proteomes" id="UP000673691">
    <property type="component" value="Unassembled WGS sequence"/>
</dbReference>
<keyword evidence="13" id="KW-1185">Reference proteome</keyword>
<keyword evidence="3 9" id="KW-0547">Nucleotide-binding</keyword>
<dbReference type="PRINTS" id="PR00315">
    <property type="entry name" value="ELONGATNFCT"/>
</dbReference>
<sequence>MAAPRSLLPLANGLAPWLSAAACRLAAARPAAAALLACGTAVPCVPRGYATEKFVREKPHVNVGTIGHVDHGKTTLTAAITKVLAEQGNAKFRDYATIDKAPEERKRGITITACNVEYETSVRHYAHIDCPGHADYVKNMITGAALMDGAIVVVAATDGQMPQTREHLLLANQIGIKNLVVFINKVDAVDDPEMLELVEMEMRELLTHYGFDGEKTPFVQGSAICALEGRNPEIGKDKILELLDAVDKHIPTPARDMEKPFLMSIEDVFSIAGRGTVVSGRVNRGTISKNQEIEVLGMGANIKTIVTGLEMFHRELDRGEAGDNMGALLRGIKREQVRRGMVLAAPGSMKTLKKFQAQVYILTKEEGGRHTPFTSNYRPQMFLRTADVTCAVTIPKDAKDREERMVMPGDTVALDCVLNHDLPVEPGLRFTFRESGKTIGTGVITKLYEEEKSA</sequence>
<dbReference type="InterPro" id="IPR009000">
    <property type="entry name" value="Transl_B-barrel_sf"/>
</dbReference>
<dbReference type="SUPFAM" id="SSF52540">
    <property type="entry name" value="P-loop containing nucleoside triphosphate hydrolases"/>
    <property type="match status" value="1"/>
</dbReference>
<dbReference type="CDD" id="cd03707">
    <property type="entry name" value="EFTU_III"/>
    <property type="match status" value="1"/>
</dbReference>
<dbReference type="InterPro" id="IPR027417">
    <property type="entry name" value="P-loop_NTPase"/>
</dbReference>
<dbReference type="SUPFAM" id="SSF50447">
    <property type="entry name" value="Translation proteins"/>
    <property type="match status" value="1"/>
</dbReference>
<comment type="similarity">
    <text evidence="2 9">Belongs to the TRAFAC class translation factor GTPase superfamily. Classic translation factor GTPase family. EF-Tu/EF-1A subfamily.</text>
</comment>
<dbReference type="NCBIfam" id="TIGR00231">
    <property type="entry name" value="small_GTP"/>
    <property type="match status" value="1"/>
</dbReference>
<dbReference type="NCBIfam" id="NF000766">
    <property type="entry name" value="PRK00049.1"/>
    <property type="match status" value="1"/>
</dbReference>
<dbReference type="Gene3D" id="2.40.30.10">
    <property type="entry name" value="Translation factors"/>
    <property type="match status" value="2"/>
</dbReference>
<reference evidence="12 13" key="1">
    <citation type="journal article" name="Sci. Rep.">
        <title>Genome-scale phylogenetic analyses confirm Olpidium as the closest living zoosporic fungus to the non-flagellated, terrestrial fungi.</title>
        <authorList>
            <person name="Chang Y."/>
            <person name="Rochon D."/>
            <person name="Sekimoto S."/>
            <person name="Wang Y."/>
            <person name="Chovatia M."/>
            <person name="Sandor L."/>
            <person name="Salamov A."/>
            <person name="Grigoriev I.V."/>
            <person name="Stajich J.E."/>
            <person name="Spatafora J.W."/>
        </authorList>
    </citation>
    <scope>NUCLEOTIDE SEQUENCE [LARGE SCALE GENOMIC DNA]</scope>
    <source>
        <strain evidence="12">S191</strain>
    </source>
</reference>
<dbReference type="GO" id="GO:0005525">
    <property type="term" value="F:GTP binding"/>
    <property type="evidence" value="ECO:0007669"/>
    <property type="project" value="UniProtKB-UniRule"/>
</dbReference>
<evidence type="ECO:0000256" key="5">
    <source>
        <dbReference type="ARBA" id="ARBA00022917"/>
    </source>
</evidence>
<dbReference type="PROSITE" id="PS00301">
    <property type="entry name" value="G_TR_1"/>
    <property type="match status" value="1"/>
</dbReference>
<evidence type="ECO:0000313" key="12">
    <source>
        <dbReference type="EMBL" id="KAG5463639.1"/>
    </source>
</evidence>
<feature type="signal peptide" evidence="10">
    <location>
        <begin position="1"/>
        <end position="22"/>
    </location>
</feature>
<evidence type="ECO:0000256" key="6">
    <source>
        <dbReference type="ARBA" id="ARBA00022946"/>
    </source>
</evidence>
<evidence type="ECO:0000256" key="2">
    <source>
        <dbReference type="ARBA" id="ARBA00007249"/>
    </source>
</evidence>
<dbReference type="GO" id="GO:0003924">
    <property type="term" value="F:GTPase activity"/>
    <property type="evidence" value="ECO:0007669"/>
    <property type="project" value="UniProtKB-UniRule"/>
</dbReference>
<keyword evidence="5" id="KW-0648">Protein biosynthesis</keyword>
<dbReference type="GO" id="GO:0070125">
    <property type="term" value="P:mitochondrial translational elongation"/>
    <property type="evidence" value="ECO:0007669"/>
    <property type="project" value="TreeGrafter"/>
</dbReference>
<keyword evidence="8 9" id="KW-0342">GTP-binding</keyword>
<evidence type="ECO:0000256" key="9">
    <source>
        <dbReference type="RuleBase" id="RU000325"/>
    </source>
</evidence>
<dbReference type="Pfam" id="PF03143">
    <property type="entry name" value="GTP_EFTU_D3"/>
    <property type="match status" value="1"/>
</dbReference>
<dbReference type="PANTHER" id="PTHR43721">
    <property type="entry name" value="ELONGATION FACTOR TU-RELATED"/>
    <property type="match status" value="1"/>
</dbReference>
<dbReference type="CDD" id="cd01884">
    <property type="entry name" value="EF_Tu"/>
    <property type="match status" value="1"/>
</dbReference>
<accession>A0A8H8A260</accession>
<feature type="domain" description="Tr-type G" evidence="11">
    <location>
        <begin position="58"/>
        <end position="254"/>
    </location>
</feature>
<keyword evidence="6" id="KW-0809">Transit peptide</keyword>
<dbReference type="PROSITE" id="PS51722">
    <property type="entry name" value="G_TR_2"/>
    <property type="match status" value="1"/>
</dbReference>
<dbReference type="InterPro" id="IPR041709">
    <property type="entry name" value="EF-Tu_GTP-bd"/>
</dbReference>
<dbReference type="InterPro" id="IPR031157">
    <property type="entry name" value="G_TR_CS"/>
</dbReference>
<evidence type="ECO:0000256" key="8">
    <source>
        <dbReference type="ARBA" id="ARBA00023134"/>
    </source>
</evidence>
<dbReference type="EMBL" id="JAEFCI010000312">
    <property type="protein sequence ID" value="KAG5463639.1"/>
    <property type="molecule type" value="Genomic_DNA"/>
</dbReference>
<dbReference type="PANTHER" id="PTHR43721:SF36">
    <property type="entry name" value="ELONGATION FACTOR TU, MITOCHONDRIAL"/>
    <property type="match status" value="1"/>
</dbReference>
<comment type="subcellular location">
    <subcellularLocation>
        <location evidence="1">Mitochondrion</location>
    </subcellularLocation>
</comment>
<dbReference type="Pfam" id="PF03144">
    <property type="entry name" value="GTP_EFTU_D2"/>
    <property type="match status" value="1"/>
</dbReference>
<evidence type="ECO:0000256" key="4">
    <source>
        <dbReference type="ARBA" id="ARBA00022768"/>
    </source>
</evidence>
<keyword evidence="7" id="KW-0496">Mitochondrion</keyword>
<dbReference type="GO" id="GO:0003746">
    <property type="term" value="F:translation elongation factor activity"/>
    <property type="evidence" value="ECO:0007669"/>
    <property type="project" value="UniProtKB-UniRule"/>
</dbReference>
<dbReference type="Pfam" id="PF00009">
    <property type="entry name" value="GTP_EFTU"/>
    <property type="match status" value="1"/>
</dbReference>
<dbReference type="InterPro" id="IPR005225">
    <property type="entry name" value="Small_GTP-bd"/>
</dbReference>
<evidence type="ECO:0000256" key="3">
    <source>
        <dbReference type="ARBA" id="ARBA00022741"/>
    </source>
</evidence>
<evidence type="ECO:0000256" key="1">
    <source>
        <dbReference type="ARBA" id="ARBA00004173"/>
    </source>
</evidence>
<comment type="function">
    <text evidence="9">This protein promotes the GTP-dependent binding of aminoacyl-tRNA to the A-site of ribosomes during protein biosynthesis.</text>
</comment>
<dbReference type="NCBIfam" id="NF009372">
    <property type="entry name" value="PRK12735.1"/>
    <property type="match status" value="1"/>
</dbReference>
<dbReference type="InterPro" id="IPR009001">
    <property type="entry name" value="Transl_elong_EF1A/Init_IF2_C"/>
</dbReference>
<dbReference type="InterPro" id="IPR004541">
    <property type="entry name" value="Transl_elong_EFTu/EF1A_bac/org"/>
</dbReference>
<evidence type="ECO:0000256" key="7">
    <source>
        <dbReference type="ARBA" id="ARBA00023128"/>
    </source>
</evidence>
<dbReference type="FunFam" id="2.40.30.10:FF:000001">
    <property type="entry name" value="Elongation factor Tu"/>
    <property type="match status" value="1"/>
</dbReference>
<feature type="chain" id="PRO_5034334621" description="Elongation factor Tu" evidence="10">
    <location>
        <begin position="23"/>
        <end position="454"/>
    </location>
</feature>
<keyword evidence="10" id="KW-0732">Signal</keyword>
<dbReference type="InterPro" id="IPR004161">
    <property type="entry name" value="EFTu-like_2"/>
</dbReference>
<protein>
    <recommendedName>
        <fullName evidence="9">Elongation factor Tu</fullName>
    </recommendedName>
</protein>
<dbReference type="CDD" id="cd03697">
    <property type="entry name" value="EFTU_II"/>
    <property type="match status" value="1"/>
</dbReference>
<dbReference type="SUPFAM" id="SSF50465">
    <property type="entry name" value="EF-Tu/eEF-1alpha/eIF2-gamma C-terminal domain"/>
    <property type="match status" value="1"/>
</dbReference>
<dbReference type="InterPro" id="IPR000795">
    <property type="entry name" value="T_Tr_GTP-bd_dom"/>
</dbReference>
<keyword evidence="4 9" id="KW-0251">Elongation factor</keyword>
<dbReference type="Gene3D" id="3.40.50.300">
    <property type="entry name" value="P-loop containing nucleotide triphosphate hydrolases"/>
    <property type="match status" value="1"/>
</dbReference>
<organism evidence="12 13">
    <name type="scientific">Olpidium bornovanus</name>
    <dbReference type="NCBI Taxonomy" id="278681"/>
    <lineage>
        <taxon>Eukaryota</taxon>
        <taxon>Fungi</taxon>
        <taxon>Fungi incertae sedis</taxon>
        <taxon>Olpidiomycota</taxon>
        <taxon>Olpidiomycotina</taxon>
        <taxon>Olpidiomycetes</taxon>
        <taxon>Olpidiales</taxon>
        <taxon>Olpidiaceae</taxon>
        <taxon>Olpidium</taxon>
    </lineage>
</organism>
<dbReference type="NCBIfam" id="TIGR00485">
    <property type="entry name" value="EF-Tu"/>
    <property type="match status" value="1"/>
</dbReference>
<dbReference type="GO" id="GO:0005739">
    <property type="term" value="C:mitochondrion"/>
    <property type="evidence" value="ECO:0007669"/>
    <property type="project" value="UniProtKB-SubCell"/>
</dbReference>
<proteinExistence type="inferred from homology"/>
<dbReference type="HAMAP" id="MF_00118_B">
    <property type="entry name" value="EF_Tu_B"/>
    <property type="match status" value="1"/>
</dbReference>
<comment type="caution">
    <text evidence="12">The sequence shown here is derived from an EMBL/GenBank/DDBJ whole genome shotgun (WGS) entry which is preliminary data.</text>
</comment>
<dbReference type="NCBIfam" id="NF009373">
    <property type="entry name" value="PRK12736.1"/>
    <property type="match status" value="1"/>
</dbReference>
<evidence type="ECO:0000256" key="10">
    <source>
        <dbReference type="SAM" id="SignalP"/>
    </source>
</evidence>
<dbReference type="InterPro" id="IPR004160">
    <property type="entry name" value="Transl_elong_EFTu/EF1A_C"/>
</dbReference>
<dbReference type="InterPro" id="IPR033720">
    <property type="entry name" value="EFTU_2"/>
</dbReference>
<dbReference type="PROSITE" id="PS51257">
    <property type="entry name" value="PROKAR_LIPOPROTEIN"/>
    <property type="match status" value="1"/>
</dbReference>
<dbReference type="FunFam" id="3.40.50.300:FF:000003">
    <property type="entry name" value="Elongation factor Tu"/>
    <property type="match status" value="1"/>
</dbReference>
<name>A0A8H8A260_9FUNG</name>
<evidence type="ECO:0000313" key="13">
    <source>
        <dbReference type="Proteomes" id="UP000673691"/>
    </source>
</evidence>
<dbReference type="InterPro" id="IPR050055">
    <property type="entry name" value="EF-Tu_GTPase"/>
</dbReference>
<evidence type="ECO:0000259" key="11">
    <source>
        <dbReference type="PROSITE" id="PS51722"/>
    </source>
</evidence>